<evidence type="ECO:0000313" key="6">
    <source>
        <dbReference type="EMBL" id="CAH0552664.1"/>
    </source>
</evidence>
<dbReference type="AlphaFoldDB" id="A0A9P0B0Q7"/>
<accession>A0A9P0B0Q7</accession>
<dbReference type="PANTHER" id="PTHR47901:SF3">
    <property type="entry name" value="CASPASE-1"/>
    <property type="match status" value="1"/>
</dbReference>
<feature type="compositionally biased region" description="Acidic residues" evidence="3">
    <location>
        <begin position="446"/>
        <end position="456"/>
    </location>
</feature>
<feature type="domain" description="Caspase family p20" evidence="5">
    <location>
        <begin position="304"/>
        <end position="439"/>
    </location>
</feature>
<organism evidence="6 7">
    <name type="scientific">Brassicogethes aeneus</name>
    <name type="common">Rape pollen beetle</name>
    <name type="synonym">Meligethes aeneus</name>
    <dbReference type="NCBI Taxonomy" id="1431903"/>
    <lineage>
        <taxon>Eukaryota</taxon>
        <taxon>Metazoa</taxon>
        <taxon>Ecdysozoa</taxon>
        <taxon>Arthropoda</taxon>
        <taxon>Hexapoda</taxon>
        <taxon>Insecta</taxon>
        <taxon>Pterygota</taxon>
        <taxon>Neoptera</taxon>
        <taxon>Endopterygota</taxon>
        <taxon>Coleoptera</taxon>
        <taxon>Polyphaga</taxon>
        <taxon>Cucujiformia</taxon>
        <taxon>Nitidulidae</taxon>
        <taxon>Meligethinae</taxon>
        <taxon>Brassicogethes</taxon>
    </lineage>
</organism>
<dbReference type="GO" id="GO:0004197">
    <property type="term" value="F:cysteine-type endopeptidase activity"/>
    <property type="evidence" value="ECO:0007669"/>
    <property type="project" value="InterPro"/>
</dbReference>
<dbReference type="InterPro" id="IPR001309">
    <property type="entry name" value="Pept_C14_p20"/>
</dbReference>
<dbReference type="OrthoDB" id="6044770at2759"/>
<dbReference type="InterPro" id="IPR002138">
    <property type="entry name" value="Pept_C14_p10"/>
</dbReference>
<dbReference type="EMBL" id="OV121134">
    <property type="protein sequence ID" value="CAH0552664.1"/>
    <property type="molecule type" value="Genomic_DNA"/>
</dbReference>
<dbReference type="GO" id="GO:0006508">
    <property type="term" value="P:proteolysis"/>
    <property type="evidence" value="ECO:0007669"/>
    <property type="project" value="InterPro"/>
</dbReference>
<evidence type="ECO:0000259" key="5">
    <source>
        <dbReference type="PROSITE" id="PS50208"/>
    </source>
</evidence>
<feature type="domain" description="Caspase family p10" evidence="4">
    <location>
        <begin position="472"/>
        <end position="550"/>
    </location>
</feature>
<evidence type="ECO:0000256" key="2">
    <source>
        <dbReference type="RuleBase" id="RU003971"/>
    </source>
</evidence>
<evidence type="ECO:0000256" key="3">
    <source>
        <dbReference type="SAM" id="MobiDB-lite"/>
    </source>
</evidence>
<dbReference type="SMART" id="SM00115">
    <property type="entry name" value="CASc"/>
    <property type="match status" value="1"/>
</dbReference>
<dbReference type="Proteomes" id="UP001154078">
    <property type="component" value="Chromosome 3"/>
</dbReference>
<dbReference type="Pfam" id="PF23724">
    <property type="entry name" value="Dredd_2nd"/>
    <property type="match status" value="1"/>
</dbReference>
<gene>
    <name evidence="6" type="ORF">MELIAE_LOCUS4837</name>
</gene>
<dbReference type="InterPro" id="IPR002398">
    <property type="entry name" value="Pept_C14"/>
</dbReference>
<evidence type="ECO:0000256" key="1">
    <source>
        <dbReference type="ARBA" id="ARBA00010134"/>
    </source>
</evidence>
<sequence>MMEMISNFWANYVMSNNISDNISESGDEDYDEITLDAAVNVPNFVNVSKNIEIKKISNKLDERDVVGIIFLGCDSPERALNILEDGFIKCNMENAILDWTKTESNWQKKLVEALCIIQNFKILHELGFNKNEVINQYLPYHIYVSCDVMIKRKALYFLCENMNSIETSRLIKLVKMDFEANRLNFKLFTQNCYLELYLLHWETLKYDLSKILSNLKSMELSGLQEKLSKVLITMDNINQINSLASTSKDVLTKPTPVKQKLHSNKAVDNSQLISISSIRSEVSSISNIIDEEDKESTYDIDPNNPGLCLIINQEAFYKELDQKYVNLLSLHPFEDRQGTEYDKNKLETTFKSYGFKVVVENNLTHFDLIDTVKKVVKEITVESSIFVCILSHGDKDVVYGTNSCKVAVSEIQRILTKSNKTHLSGKPKVLVLQSCQGKEKQKITVSDDESEDELTTDGDLTTDGPVTVQDTADNLTFWATVPGYAAIRDKKHGTWFIQTLCDEMQRLGHKTHFQDICTSVNNSVTAKKWVDVVMTPLFISTFRKKFYLPPIRK</sequence>
<dbReference type="SUPFAM" id="SSF52129">
    <property type="entry name" value="Caspase-like"/>
    <property type="match status" value="1"/>
</dbReference>
<comment type="similarity">
    <text evidence="1 2">Belongs to the peptidase C14A family.</text>
</comment>
<evidence type="ECO:0000313" key="7">
    <source>
        <dbReference type="Proteomes" id="UP001154078"/>
    </source>
</evidence>
<dbReference type="GO" id="GO:0072557">
    <property type="term" value="C:IPAF inflammasome complex"/>
    <property type="evidence" value="ECO:0007669"/>
    <property type="project" value="TreeGrafter"/>
</dbReference>
<dbReference type="PROSITE" id="PS50207">
    <property type="entry name" value="CASPASE_P10"/>
    <property type="match status" value="1"/>
</dbReference>
<dbReference type="PROSITE" id="PS50208">
    <property type="entry name" value="CASPASE_P20"/>
    <property type="match status" value="1"/>
</dbReference>
<evidence type="ECO:0000259" key="4">
    <source>
        <dbReference type="PROSITE" id="PS50207"/>
    </source>
</evidence>
<dbReference type="Pfam" id="PF23725">
    <property type="entry name" value="Dredd_N"/>
    <property type="match status" value="1"/>
</dbReference>
<protein>
    <recommendedName>
        <fullName evidence="8">Caspase-8</fullName>
    </recommendedName>
</protein>
<name>A0A9P0B0Q7_BRAAE</name>
<dbReference type="Gene3D" id="3.40.50.1460">
    <property type="match status" value="1"/>
</dbReference>
<dbReference type="InterPro" id="IPR029030">
    <property type="entry name" value="Caspase-like_dom_sf"/>
</dbReference>
<dbReference type="Pfam" id="PF00656">
    <property type="entry name" value="Peptidase_C14"/>
    <property type="match status" value="1"/>
</dbReference>
<feature type="region of interest" description="Disordered" evidence="3">
    <location>
        <begin position="442"/>
        <end position="463"/>
    </location>
</feature>
<dbReference type="InterPro" id="IPR015917">
    <property type="entry name" value="Pept_C14A"/>
</dbReference>
<dbReference type="GO" id="GO:0097169">
    <property type="term" value="C:AIM2 inflammasome complex"/>
    <property type="evidence" value="ECO:0007669"/>
    <property type="project" value="TreeGrafter"/>
</dbReference>
<dbReference type="InterPro" id="IPR011600">
    <property type="entry name" value="Pept_C14_caspase"/>
</dbReference>
<dbReference type="PRINTS" id="PR00376">
    <property type="entry name" value="IL1BCENZYME"/>
</dbReference>
<evidence type="ECO:0008006" key="8">
    <source>
        <dbReference type="Google" id="ProtNLM"/>
    </source>
</evidence>
<dbReference type="GO" id="GO:0072559">
    <property type="term" value="C:NLRP3 inflammasome complex"/>
    <property type="evidence" value="ECO:0007669"/>
    <property type="project" value="TreeGrafter"/>
</dbReference>
<dbReference type="InterPro" id="IPR056259">
    <property type="entry name" value="Dredd_N"/>
</dbReference>
<reference evidence="6" key="1">
    <citation type="submission" date="2021-12" db="EMBL/GenBank/DDBJ databases">
        <authorList>
            <person name="King R."/>
        </authorList>
    </citation>
    <scope>NUCLEOTIDE SEQUENCE</scope>
</reference>
<dbReference type="InterPro" id="IPR056260">
    <property type="entry name" value="Dredd_2nd"/>
</dbReference>
<keyword evidence="7" id="KW-1185">Reference proteome</keyword>
<dbReference type="PANTHER" id="PTHR47901">
    <property type="entry name" value="CASPASE RECRUITMENT DOMAIN-CONTAINING PROTEIN 18"/>
    <property type="match status" value="1"/>
</dbReference>
<proteinExistence type="inferred from homology"/>